<dbReference type="STRING" id="3988.B9TLY6"/>
<comment type="similarity">
    <text evidence="1">Belongs to the cytidine and deoxycytidylate deaminase family.</text>
</comment>
<evidence type="ECO:0000313" key="9">
    <source>
        <dbReference type="EMBL" id="EEF23128.1"/>
    </source>
</evidence>
<dbReference type="AlphaFoldDB" id="B9TLY6"/>
<proteinExistence type="inferred from homology"/>
<evidence type="ECO:0000259" key="8">
    <source>
        <dbReference type="PROSITE" id="PS51747"/>
    </source>
</evidence>
<evidence type="ECO:0000256" key="3">
    <source>
        <dbReference type="ARBA" id="ARBA00022727"/>
    </source>
</evidence>
<organism evidence="9 10">
    <name type="scientific">Ricinus communis</name>
    <name type="common">Castor bean</name>
    <dbReference type="NCBI Taxonomy" id="3988"/>
    <lineage>
        <taxon>Eukaryota</taxon>
        <taxon>Viridiplantae</taxon>
        <taxon>Streptophyta</taxon>
        <taxon>Embryophyta</taxon>
        <taxon>Tracheophyta</taxon>
        <taxon>Spermatophyta</taxon>
        <taxon>Magnoliopsida</taxon>
        <taxon>eudicotyledons</taxon>
        <taxon>Gunneridae</taxon>
        <taxon>Pentapetalae</taxon>
        <taxon>rosids</taxon>
        <taxon>fabids</taxon>
        <taxon>Malpighiales</taxon>
        <taxon>Euphorbiaceae</taxon>
        <taxon>Acalyphoideae</taxon>
        <taxon>Acalypheae</taxon>
        <taxon>Ricinus</taxon>
    </lineage>
</organism>
<dbReference type="PROSITE" id="PS51747">
    <property type="entry name" value="CYT_DCMP_DEAMINASES_2"/>
    <property type="match status" value="1"/>
</dbReference>
<evidence type="ECO:0000256" key="7">
    <source>
        <dbReference type="ARBA" id="ARBA00041763"/>
    </source>
</evidence>
<keyword evidence="4" id="KW-0378">Hydrolase</keyword>
<dbReference type="EC" id="3.5.4.12" evidence="6"/>
<dbReference type="GO" id="GO:0008270">
    <property type="term" value="F:zinc ion binding"/>
    <property type="evidence" value="ECO:0007669"/>
    <property type="project" value="InterPro"/>
</dbReference>
<dbReference type="Proteomes" id="UP000008311">
    <property type="component" value="Unassembled WGS sequence"/>
</dbReference>
<dbReference type="PROSITE" id="PS00903">
    <property type="entry name" value="CYT_DCMP_DEAMINASES_1"/>
    <property type="match status" value="1"/>
</dbReference>
<reference evidence="10" key="1">
    <citation type="journal article" date="2010" name="Nat. Biotechnol.">
        <title>Draft genome sequence of the oilseed species Ricinus communis.</title>
        <authorList>
            <person name="Chan A.P."/>
            <person name="Crabtree J."/>
            <person name="Zhao Q."/>
            <person name="Lorenzi H."/>
            <person name="Orvis J."/>
            <person name="Puiu D."/>
            <person name="Melake-Berhan A."/>
            <person name="Jones K.M."/>
            <person name="Redman J."/>
            <person name="Chen G."/>
            <person name="Cahoon E.B."/>
            <person name="Gedil M."/>
            <person name="Stanke M."/>
            <person name="Haas B.J."/>
            <person name="Wortman J.R."/>
            <person name="Fraser-Liggett C.M."/>
            <person name="Ravel J."/>
            <person name="Rabinowicz P.D."/>
        </authorList>
    </citation>
    <scope>NUCLEOTIDE SEQUENCE [LARGE SCALE GENOMIC DNA]</scope>
    <source>
        <strain evidence="10">cv. Hale</strain>
    </source>
</reference>
<dbReference type="PANTHER" id="PTHR11086:SF18">
    <property type="entry name" value="DEOXYCYTIDYLATE DEAMINASE"/>
    <property type="match status" value="1"/>
</dbReference>
<dbReference type="GO" id="GO:0004132">
    <property type="term" value="F:dCMP deaminase activity"/>
    <property type="evidence" value="ECO:0000318"/>
    <property type="project" value="GO_Central"/>
</dbReference>
<keyword evidence="3" id="KW-0545">Nucleotide biosynthesis</keyword>
<dbReference type="InterPro" id="IPR015517">
    <property type="entry name" value="dCMP_deaminase-rel"/>
</dbReference>
<evidence type="ECO:0000256" key="2">
    <source>
        <dbReference type="ARBA" id="ARBA00022723"/>
    </source>
</evidence>
<dbReference type="GO" id="GO:0005737">
    <property type="term" value="C:cytoplasm"/>
    <property type="evidence" value="ECO:0000318"/>
    <property type="project" value="GO_Central"/>
</dbReference>
<feature type="domain" description="CMP/dCMP-type deaminase" evidence="8">
    <location>
        <begin position="1"/>
        <end position="189"/>
    </location>
</feature>
<evidence type="ECO:0000256" key="6">
    <source>
        <dbReference type="ARBA" id="ARBA00038938"/>
    </source>
</evidence>
<dbReference type="EMBL" id="EQ987715">
    <property type="protein sequence ID" value="EEF23128.1"/>
    <property type="molecule type" value="Genomic_DNA"/>
</dbReference>
<evidence type="ECO:0000256" key="1">
    <source>
        <dbReference type="ARBA" id="ARBA00006576"/>
    </source>
</evidence>
<dbReference type="InterPro" id="IPR002125">
    <property type="entry name" value="CMP_dCMP_dom"/>
</dbReference>
<name>B9TLY6_RICCO</name>
<dbReference type="PANTHER" id="PTHR11086">
    <property type="entry name" value="DEOXYCYTIDYLATE DEAMINASE-RELATED"/>
    <property type="match status" value="1"/>
</dbReference>
<keyword evidence="2" id="KW-0479">Metal-binding</keyword>
<dbReference type="Gene3D" id="3.40.140.10">
    <property type="entry name" value="Cytidine Deaminase, domain 2"/>
    <property type="match status" value="1"/>
</dbReference>
<evidence type="ECO:0000256" key="4">
    <source>
        <dbReference type="ARBA" id="ARBA00022801"/>
    </source>
</evidence>
<gene>
    <name evidence="9" type="ORF">RCOM_1945180</name>
</gene>
<dbReference type="InterPro" id="IPR016193">
    <property type="entry name" value="Cytidine_deaminase-like"/>
</dbReference>
<dbReference type="SUPFAM" id="SSF53927">
    <property type="entry name" value="Cytidine deaminase-like"/>
    <property type="match status" value="1"/>
</dbReference>
<protein>
    <recommendedName>
        <fullName evidence="7">dCMP deaminase</fullName>
        <ecNumber evidence="6">3.5.4.12</ecNumber>
    </recommendedName>
    <alternativeName>
        <fullName evidence="7">dCMP deaminase</fullName>
    </alternativeName>
</protein>
<accession>B9TLY6</accession>
<evidence type="ECO:0000256" key="5">
    <source>
        <dbReference type="ARBA" id="ARBA00022833"/>
    </source>
</evidence>
<evidence type="ECO:0000313" key="10">
    <source>
        <dbReference type="Proteomes" id="UP000008311"/>
    </source>
</evidence>
<dbReference type="InterPro" id="IPR016192">
    <property type="entry name" value="APOBEC/CMP_deaminase_Zn-bd"/>
</dbReference>
<sequence length="279" mass="30583">MYAAASAAGNSACLSRQVGAAVTDEDGEVLAIGWNDVPRPFGDLYVTDLASDPTGDKDKRCWNYGGKCHNDEEKSILAAHVIEALAPYIHENKRADAAQAVSKNKKLRGLIEFSRAIHAEMHAILTALRQKGDRVRGGKIFVTTYPCHSCARHIVAAGIKEVYFIEPYKKSLATKLHGDAMTESEQTSDKVRLIPYDGVAPTRYLSLFKMKPNSRKKDGRVVRIAPDIATPKLEKSLEALPALEGLVIESLRRRSLIETHQPLAPLHAVEHEAPGTDPV</sequence>
<dbReference type="InParanoid" id="B9TLY6"/>
<dbReference type="Pfam" id="PF00383">
    <property type="entry name" value="dCMP_cyt_deam_1"/>
    <property type="match status" value="1"/>
</dbReference>
<keyword evidence="10" id="KW-1185">Reference proteome</keyword>
<keyword evidence="5" id="KW-0862">Zinc</keyword>